<dbReference type="PANTHER" id="PTHR31662:SF58">
    <property type="entry name" value="(RAPE) HYPOTHETICAL PROTEIN"/>
    <property type="match status" value="1"/>
</dbReference>
<proteinExistence type="inferred from homology"/>
<organism evidence="5 6">
    <name type="scientific">Eruca vesicaria subsp. sativa</name>
    <name type="common">Garden rocket</name>
    <name type="synonym">Eruca sativa</name>
    <dbReference type="NCBI Taxonomy" id="29727"/>
    <lineage>
        <taxon>Eukaryota</taxon>
        <taxon>Viridiplantae</taxon>
        <taxon>Streptophyta</taxon>
        <taxon>Embryophyta</taxon>
        <taxon>Tracheophyta</taxon>
        <taxon>Spermatophyta</taxon>
        <taxon>Magnoliopsida</taxon>
        <taxon>eudicotyledons</taxon>
        <taxon>Gunneridae</taxon>
        <taxon>Pentapetalae</taxon>
        <taxon>rosids</taxon>
        <taxon>malvids</taxon>
        <taxon>Brassicales</taxon>
        <taxon>Brassicaceae</taxon>
        <taxon>Brassiceae</taxon>
        <taxon>Eruca</taxon>
    </lineage>
</organism>
<name>A0ABC8IRA4_ERUVS</name>
<dbReference type="Proteomes" id="UP001642260">
    <property type="component" value="Unassembled WGS sequence"/>
</dbReference>
<sequence>MTVELLRDQQTASSSDEDSVENSSSSEEEETDSESESEPSVGSKKVETSLKPNTTANSSSSNPPLVDSNKIETSKKSLEDASSSEEEEEETDSESETEPNADSKIVSTSSKPKATTNSLSEVETDSPVVKLRPTEPSLSEDDEETDSEPETEPEVEPKTTTISLSEVETDTPVVKLIQERPTESSSSEDEEETDSEPEPETEPVADSLKVPETMGVETDFPVTNPVLKPLADSSSKAEASSKKRPSETDESRGKRAKRVDGDDGIDDAEATKKNYFQRVWTKGDEIVLLQGLVDYKNENGSDDKKALYELLKDSISFKVTKTQFLEKIRSLKRKFDNNLGKEKKKGEALVFSNPHDLEAFRLSKFVWGDNEIVAVAAKRIEPALVEPTQEFVSIMDSITRFGIDDLVAKKGWNRLSSEDKKSFEEEWHLEELKFNSGKSRIVRNVLRKMAEAS</sequence>
<dbReference type="PANTHER" id="PTHR31662">
    <property type="entry name" value="BNAANNG10740D PROTEIN-RELATED"/>
    <property type="match status" value="1"/>
</dbReference>
<feature type="compositionally biased region" description="Acidic residues" evidence="2">
    <location>
        <begin position="186"/>
        <end position="203"/>
    </location>
</feature>
<protein>
    <recommendedName>
        <fullName evidence="7">Storekeeper-like protein</fullName>
    </recommendedName>
</protein>
<feature type="compositionally biased region" description="Low complexity" evidence="2">
    <location>
        <begin position="52"/>
        <end position="64"/>
    </location>
</feature>
<dbReference type="EMBL" id="CAKOAT010049488">
    <property type="protein sequence ID" value="CAH8294912.1"/>
    <property type="molecule type" value="Genomic_DNA"/>
</dbReference>
<evidence type="ECO:0000259" key="3">
    <source>
        <dbReference type="Pfam" id="PF04504"/>
    </source>
</evidence>
<dbReference type="InterPro" id="IPR053932">
    <property type="entry name" value="GeBP-like_DBD"/>
</dbReference>
<feature type="compositionally biased region" description="Acidic residues" evidence="2">
    <location>
        <begin position="15"/>
        <end position="37"/>
    </location>
</feature>
<gene>
    <name evidence="5" type="ORF">ERUC_LOCUS1808</name>
</gene>
<feature type="domain" description="Glabrous enhancer-binding protein-like DBD" evidence="3">
    <location>
        <begin position="276"/>
        <end position="368"/>
    </location>
</feature>
<reference evidence="5 6" key="1">
    <citation type="submission" date="2022-03" db="EMBL/GenBank/DDBJ databases">
        <authorList>
            <person name="Macdonald S."/>
            <person name="Ahmed S."/>
            <person name="Newling K."/>
        </authorList>
    </citation>
    <scope>NUCLEOTIDE SEQUENCE [LARGE SCALE GENOMIC DNA]</scope>
</reference>
<feature type="compositionally biased region" description="Basic and acidic residues" evidence="2">
    <location>
        <begin position="239"/>
        <end position="261"/>
    </location>
</feature>
<accession>A0ABC8IRA4</accession>
<dbReference type="GO" id="GO:0010468">
    <property type="term" value="P:regulation of gene expression"/>
    <property type="evidence" value="ECO:0007669"/>
    <property type="project" value="UniProtKB-ARBA"/>
</dbReference>
<keyword evidence="6" id="KW-1185">Reference proteome</keyword>
<comment type="similarity">
    <text evidence="1">Belongs to the GeBP family.</text>
</comment>
<dbReference type="InterPro" id="IPR053933">
    <property type="entry name" value="GeBP-like_C"/>
</dbReference>
<feature type="compositionally biased region" description="Acidic residues" evidence="2">
    <location>
        <begin position="82"/>
        <end position="99"/>
    </location>
</feature>
<feature type="compositionally biased region" description="Acidic residues" evidence="2">
    <location>
        <begin position="138"/>
        <end position="154"/>
    </location>
</feature>
<feature type="compositionally biased region" description="Polar residues" evidence="2">
    <location>
        <begin position="105"/>
        <end position="121"/>
    </location>
</feature>
<evidence type="ECO:0000259" key="4">
    <source>
        <dbReference type="Pfam" id="PF22757"/>
    </source>
</evidence>
<feature type="domain" description="Glabrous enhancer-binding protein-like C-terminal" evidence="4">
    <location>
        <begin position="394"/>
        <end position="451"/>
    </location>
</feature>
<evidence type="ECO:0000313" key="6">
    <source>
        <dbReference type="Proteomes" id="UP001642260"/>
    </source>
</evidence>
<feature type="region of interest" description="Disordered" evidence="2">
    <location>
        <begin position="1"/>
        <end position="267"/>
    </location>
</feature>
<evidence type="ECO:0000256" key="1">
    <source>
        <dbReference type="ARBA" id="ARBA00010820"/>
    </source>
</evidence>
<feature type="compositionally biased region" description="Basic and acidic residues" evidence="2">
    <location>
        <begin position="69"/>
        <end position="79"/>
    </location>
</feature>
<comment type="caution">
    <text evidence="5">The sequence shown here is derived from an EMBL/GenBank/DDBJ whole genome shotgun (WGS) entry which is preliminary data.</text>
</comment>
<dbReference type="AlphaFoldDB" id="A0ABC8IRA4"/>
<dbReference type="Pfam" id="PF04504">
    <property type="entry name" value="GeBP-like_DBD"/>
    <property type="match status" value="1"/>
</dbReference>
<evidence type="ECO:0000313" key="5">
    <source>
        <dbReference type="EMBL" id="CAH8294912.1"/>
    </source>
</evidence>
<evidence type="ECO:0000256" key="2">
    <source>
        <dbReference type="SAM" id="MobiDB-lite"/>
    </source>
</evidence>
<dbReference type="InterPro" id="IPR007592">
    <property type="entry name" value="GEBP"/>
</dbReference>
<dbReference type="Pfam" id="PF22757">
    <property type="entry name" value="GeBP-like_C"/>
    <property type="match status" value="1"/>
</dbReference>
<evidence type="ECO:0008006" key="7">
    <source>
        <dbReference type="Google" id="ProtNLM"/>
    </source>
</evidence>